<dbReference type="EMBL" id="BOMG01000145">
    <property type="protein sequence ID" value="GID61891.1"/>
    <property type="molecule type" value="Genomic_DNA"/>
</dbReference>
<protein>
    <submittedName>
        <fullName evidence="3">Oxidoreductase</fullName>
    </submittedName>
</protein>
<organism evidence="3 4">
    <name type="scientific">Actinoplanes couchii</name>
    <dbReference type="NCBI Taxonomy" id="403638"/>
    <lineage>
        <taxon>Bacteria</taxon>
        <taxon>Bacillati</taxon>
        <taxon>Actinomycetota</taxon>
        <taxon>Actinomycetes</taxon>
        <taxon>Micromonosporales</taxon>
        <taxon>Micromonosporaceae</taxon>
        <taxon>Actinoplanes</taxon>
    </lineage>
</organism>
<dbReference type="InterPro" id="IPR013328">
    <property type="entry name" value="6PGD_dom2"/>
</dbReference>
<dbReference type="SUPFAM" id="SSF51735">
    <property type="entry name" value="NAD(P)-binding Rossmann-fold domains"/>
    <property type="match status" value="1"/>
</dbReference>
<feature type="domain" description="NADPH-dependent reductive aminase-like C-terminal" evidence="2">
    <location>
        <begin position="133"/>
        <end position="258"/>
    </location>
</feature>
<proteinExistence type="predicted"/>
<gene>
    <name evidence="3" type="ORF">Aco03nite_102950</name>
</gene>
<dbReference type="Gene3D" id="3.40.50.720">
    <property type="entry name" value="NAD(P)-binding Rossmann-like Domain"/>
    <property type="match status" value="1"/>
</dbReference>
<dbReference type="InterPro" id="IPR036291">
    <property type="entry name" value="NAD(P)-bd_dom_sf"/>
</dbReference>
<name>A0ABQ3XTT2_9ACTN</name>
<comment type="caution">
    <text evidence="3">The sequence shown here is derived from an EMBL/GenBank/DDBJ whole genome shotgun (WGS) entry which is preliminary data.</text>
</comment>
<reference evidence="3 4" key="1">
    <citation type="submission" date="2021-01" db="EMBL/GenBank/DDBJ databases">
        <title>Whole genome shotgun sequence of Actinoplanes couchii NBRC 106145.</title>
        <authorList>
            <person name="Komaki H."/>
            <person name="Tamura T."/>
        </authorList>
    </citation>
    <scope>NUCLEOTIDE SEQUENCE [LARGE SCALE GENOMIC DNA]</scope>
    <source>
        <strain evidence="3 4">NBRC 106145</strain>
    </source>
</reference>
<sequence length="261" mass="27472">MGSALAARLPDPVQWNRNRGVTLTAALSRATGPIVVCLFDHHSVHDVLDPVAADLAGRPVINLTTTTPAESRELAGWAAGHGIPFLDGAILAVPEMIGGPGSSIFYSGEQSVFDSQRDLLDRWGESVFLGASAGRAALFDMAMLTGMYTMFGGFLHGAAMLAAEGVPVTEFARRQVPFLAAMTGGLTDYATTVDNRDYAGAGQQSLRFTGTALAALLRATTEQGVPPGLLQPVHDLVARQIEAGHGDLGTARIFEELRSAR</sequence>
<dbReference type="Proteomes" id="UP000612282">
    <property type="component" value="Unassembled WGS sequence"/>
</dbReference>
<evidence type="ECO:0000313" key="4">
    <source>
        <dbReference type="Proteomes" id="UP000612282"/>
    </source>
</evidence>
<evidence type="ECO:0000313" key="3">
    <source>
        <dbReference type="EMBL" id="GID61891.1"/>
    </source>
</evidence>
<dbReference type="InterPro" id="IPR015815">
    <property type="entry name" value="HIBADH-related"/>
</dbReference>
<keyword evidence="1" id="KW-0560">Oxidoreductase</keyword>
<dbReference type="Gene3D" id="1.10.1040.10">
    <property type="entry name" value="N-(1-d-carboxylethyl)-l-norvaline Dehydrogenase, domain 2"/>
    <property type="match status" value="1"/>
</dbReference>
<accession>A0ABQ3XTT2</accession>
<evidence type="ECO:0000259" key="2">
    <source>
        <dbReference type="Pfam" id="PF21761"/>
    </source>
</evidence>
<dbReference type="PIRSF" id="PIRSF000103">
    <property type="entry name" value="HIBADH"/>
    <property type="match status" value="1"/>
</dbReference>
<evidence type="ECO:0000256" key="1">
    <source>
        <dbReference type="ARBA" id="ARBA00023002"/>
    </source>
</evidence>
<dbReference type="Pfam" id="PF21761">
    <property type="entry name" value="RedAm-like_C"/>
    <property type="match status" value="1"/>
</dbReference>
<dbReference type="InterPro" id="IPR048666">
    <property type="entry name" value="RedAm-like_C"/>
</dbReference>
<keyword evidence="4" id="KW-1185">Reference proteome</keyword>